<evidence type="ECO:0000256" key="1">
    <source>
        <dbReference type="ARBA" id="ARBA00004814"/>
    </source>
</evidence>
<comment type="catalytic activity">
    <reaction evidence="6">
        <text>L-tryptophan + O2 = indole-3-acetamide + CO2 + H2O</text>
        <dbReference type="Rhea" id="RHEA:16165"/>
        <dbReference type="ChEBI" id="CHEBI:15377"/>
        <dbReference type="ChEBI" id="CHEBI:15379"/>
        <dbReference type="ChEBI" id="CHEBI:16031"/>
        <dbReference type="ChEBI" id="CHEBI:16526"/>
        <dbReference type="ChEBI" id="CHEBI:57912"/>
        <dbReference type="EC" id="1.13.12.3"/>
    </reaction>
</comment>
<evidence type="ECO:0000256" key="3">
    <source>
        <dbReference type="ARBA" id="ARBA00012535"/>
    </source>
</evidence>
<reference evidence="8 9" key="1">
    <citation type="submission" date="2020-08" db="EMBL/GenBank/DDBJ databases">
        <title>Genomic Encyclopedia of Type Strains, Phase IV (KMG-IV): sequencing the most valuable type-strain genomes for metagenomic binning, comparative biology and taxonomic classification.</title>
        <authorList>
            <person name="Goeker M."/>
        </authorList>
    </citation>
    <scope>NUCLEOTIDE SEQUENCE [LARGE SCALE GENOMIC DNA]</scope>
    <source>
        <strain evidence="8 9">DSM 101806</strain>
    </source>
</reference>
<organism evidence="8 9">
    <name type="scientific">Sphingomonas kyeonggiensis</name>
    <dbReference type="NCBI Taxonomy" id="1268553"/>
    <lineage>
        <taxon>Bacteria</taxon>
        <taxon>Pseudomonadati</taxon>
        <taxon>Pseudomonadota</taxon>
        <taxon>Alphaproteobacteria</taxon>
        <taxon>Sphingomonadales</taxon>
        <taxon>Sphingomonadaceae</taxon>
        <taxon>Sphingomonas</taxon>
    </lineage>
</organism>
<accession>A0A7W6JTC7</accession>
<comment type="caution">
    <text evidence="8">The sequence shown here is derived from an EMBL/GenBank/DDBJ whole genome shotgun (WGS) entry which is preliminary data.</text>
</comment>
<name>A0A7W6JTC7_9SPHN</name>
<dbReference type="Gene3D" id="3.50.50.60">
    <property type="entry name" value="FAD/NAD(P)-binding domain"/>
    <property type="match status" value="1"/>
</dbReference>
<dbReference type="InterPro" id="IPR050281">
    <property type="entry name" value="Flavin_monoamine_oxidase"/>
</dbReference>
<dbReference type="AlphaFoldDB" id="A0A7W6JTC7"/>
<keyword evidence="8" id="KW-0560">Oxidoreductase</keyword>
<dbReference type="Pfam" id="PF01593">
    <property type="entry name" value="Amino_oxidase"/>
    <property type="match status" value="1"/>
</dbReference>
<dbReference type="Pfam" id="PF13450">
    <property type="entry name" value="NAD_binding_8"/>
    <property type="match status" value="1"/>
</dbReference>
<protein>
    <recommendedName>
        <fullName evidence="4">Tryptophan 2-monooxygenase</fullName>
        <ecNumber evidence="3">1.13.12.3</ecNumber>
    </recommendedName>
</protein>
<comment type="similarity">
    <text evidence="2">Belongs to the tryptophan 2-monooxygenase family.</text>
</comment>
<evidence type="ECO:0000256" key="6">
    <source>
        <dbReference type="ARBA" id="ARBA00047321"/>
    </source>
</evidence>
<dbReference type="InterPro" id="IPR002937">
    <property type="entry name" value="Amino_oxidase"/>
</dbReference>
<dbReference type="GO" id="GO:0009851">
    <property type="term" value="P:auxin biosynthetic process"/>
    <property type="evidence" value="ECO:0007669"/>
    <property type="project" value="UniProtKB-KW"/>
</dbReference>
<dbReference type="PRINTS" id="PR00411">
    <property type="entry name" value="PNDRDTASEI"/>
</dbReference>
<dbReference type="EC" id="1.13.12.3" evidence="3"/>
<evidence type="ECO:0000313" key="8">
    <source>
        <dbReference type="EMBL" id="MBB4098131.1"/>
    </source>
</evidence>
<dbReference type="PANTHER" id="PTHR10742">
    <property type="entry name" value="FLAVIN MONOAMINE OXIDASE"/>
    <property type="match status" value="1"/>
</dbReference>
<evidence type="ECO:0000313" key="9">
    <source>
        <dbReference type="Proteomes" id="UP000557392"/>
    </source>
</evidence>
<dbReference type="Proteomes" id="UP000557392">
    <property type="component" value="Unassembled WGS sequence"/>
</dbReference>
<dbReference type="PANTHER" id="PTHR10742:SF410">
    <property type="entry name" value="LYSINE-SPECIFIC HISTONE DEMETHYLASE 2"/>
    <property type="match status" value="1"/>
</dbReference>
<dbReference type="EMBL" id="JACIEH010000001">
    <property type="protein sequence ID" value="MBB4098131.1"/>
    <property type="molecule type" value="Genomic_DNA"/>
</dbReference>
<evidence type="ECO:0000256" key="2">
    <source>
        <dbReference type="ARBA" id="ARBA00005833"/>
    </source>
</evidence>
<sequence>MKDSADIVVIGGGAAGVAALRTLADAGKDVLLLEAQDRLGGRAHTVHVASMPIDMGAGWLHSATKNPWAAIAEARGFQVYRSPARWGEQWRGLGATKAEQQALWAAFETFMDAMHSPPPSDLASDLLPPDGEWNAALDALSGYINGAPMREMSVTDWLAYEEASLDINWRVCDGYGALVSSHAAALPVALATPVTAIDTSGKQLRIETPRGTVIANAAIVTVSSNVLASGAIRLPGHDAILHAASELPLGLADKLFFTLEDAEEIDDNAHLLGNPRSALTGTYTLKPFGRPLVECMLGGEGARAMEKEGLDGAAEFAIGELVHLLGSDWRKRLRFVAGSAWGRETYVLGGYSHALPGRHAARAILRDGVDPRIRFAGEATSDGEFSTAHGAYNSGVAAAKALLG</sequence>
<keyword evidence="9" id="KW-1185">Reference proteome</keyword>
<dbReference type="GO" id="GO:0050361">
    <property type="term" value="F:tryptophan 2-monooxygenase activity"/>
    <property type="evidence" value="ECO:0007669"/>
    <property type="project" value="UniProtKB-EC"/>
</dbReference>
<evidence type="ECO:0000256" key="4">
    <source>
        <dbReference type="ARBA" id="ARBA00017871"/>
    </source>
</evidence>
<comment type="pathway">
    <text evidence="1">Plant hormone metabolism; auxin biosynthesis.</text>
</comment>
<keyword evidence="5" id="KW-0073">Auxin biosynthesis</keyword>
<dbReference type="SUPFAM" id="SSF51905">
    <property type="entry name" value="FAD/NAD(P)-binding domain"/>
    <property type="match status" value="1"/>
</dbReference>
<evidence type="ECO:0000259" key="7">
    <source>
        <dbReference type="Pfam" id="PF01593"/>
    </source>
</evidence>
<gene>
    <name evidence="8" type="ORF">GGR46_001664</name>
</gene>
<dbReference type="InterPro" id="IPR036188">
    <property type="entry name" value="FAD/NAD-bd_sf"/>
</dbReference>
<evidence type="ECO:0000256" key="5">
    <source>
        <dbReference type="ARBA" id="ARBA00023070"/>
    </source>
</evidence>
<proteinExistence type="inferred from homology"/>
<dbReference type="RefSeq" id="WP_183996325.1">
    <property type="nucleotide sequence ID" value="NZ_JACIEH010000001.1"/>
</dbReference>
<dbReference type="SUPFAM" id="SSF54373">
    <property type="entry name" value="FAD-linked reductases, C-terminal domain"/>
    <property type="match status" value="1"/>
</dbReference>
<feature type="domain" description="Amine oxidase" evidence="7">
    <location>
        <begin position="131"/>
        <end position="403"/>
    </location>
</feature>